<feature type="region of interest" description="Disordered" evidence="1">
    <location>
        <begin position="1"/>
        <end position="175"/>
    </location>
</feature>
<dbReference type="RefSeq" id="XP_025357663.1">
    <property type="nucleotide sequence ID" value="XM_025501602.1"/>
</dbReference>
<feature type="compositionally biased region" description="Polar residues" evidence="1">
    <location>
        <begin position="295"/>
        <end position="309"/>
    </location>
</feature>
<dbReference type="InParanoid" id="A0A316VMN2"/>
<feature type="compositionally biased region" description="Polar residues" evidence="1">
    <location>
        <begin position="19"/>
        <end position="50"/>
    </location>
</feature>
<reference evidence="2 3" key="1">
    <citation type="journal article" date="2018" name="Mol. Biol. Evol.">
        <title>Broad Genomic Sampling Reveals a Smut Pathogenic Ancestry of the Fungal Clade Ustilaginomycotina.</title>
        <authorList>
            <person name="Kijpornyongpan T."/>
            <person name="Mondo S.J."/>
            <person name="Barry K."/>
            <person name="Sandor L."/>
            <person name="Lee J."/>
            <person name="Lipzen A."/>
            <person name="Pangilinan J."/>
            <person name="LaButti K."/>
            <person name="Hainaut M."/>
            <person name="Henrissat B."/>
            <person name="Grigoriev I.V."/>
            <person name="Spatafora J.W."/>
            <person name="Aime M.C."/>
        </authorList>
    </citation>
    <scope>NUCLEOTIDE SEQUENCE [LARGE SCALE GENOMIC DNA]</scope>
    <source>
        <strain evidence="2 3">MCA 3882</strain>
    </source>
</reference>
<feature type="compositionally biased region" description="Polar residues" evidence="1">
    <location>
        <begin position="78"/>
        <end position="112"/>
    </location>
</feature>
<keyword evidence="3" id="KW-1185">Reference proteome</keyword>
<proteinExistence type="predicted"/>
<dbReference type="Proteomes" id="UP000245771">
    <property type="component" value="Unassembled WGS sequence"/>
</dbReference>
<gene>
    <name evidence="2" type="ORF">FA14DRAFT_187471</name>
</gene>
<feature type="compositionally biased region" description="Low complexity" evidence="1">
    <location>
        <begin position="129"/>
        <end position="144"/>
    </location>
</feature>
<organism evidence="2 3">
    <name type="scientific">Meira miltonrushii</name>
    <dbReference type="NCBI Taxonomy" id="1280837"/>
    <lineage>
        <taxon>Eukaryota</taxon>
        <taxon>Fungi</taxon>
        <taxon>Dikarya</taxon>
        <taxon>Basidiomycota</taxon>
        <taxon>Ustilaginomycotina</taxon>
        <taxon>Exobasidiomycetes</taxon>
        <taxon>Exobasidiales</taxon>
        <taxon>Brachybasidiaceae</taxon>
        <taxon>Meira</taxon>
    </lineage>
</organism>
<evidence type="ECO:0000313" key="3">
    <source>
        <dbReference type="Proteomes" id="UP000245771"/>
    </source>
</evidence>
<feature type="compositionally biased region" description="Low complexity" evidence="1">
    <location>
        <begin position="61"/>
        <end position="73"/>
    </location>
</feature>
<feature type="region of interest" description="Disordered" evidence="1">
    <location>
        <begin position="206"/>
        <end position="329"/>
    </location>
</feature>
<dbReference type="AlphaFoldDB" id="A0A316VMN2"/>
<feature type="compositionally biased region" description="Polar residues" evidence="1">
    <location>
        <begin position="216"/>
        <end position="225"/>
    </location>
</feature>
<evidence type="ECO:0000313" key="2">
    <source>
        <dbReference type="EMBL" id="PWN37361.1"/>
    </source>
</evidence>
<protein>
    <submittedName>
        <fullName evidence="2">Uncharacterized protein</fullName>
    </submittedName>
</protein>
<evidence type="ECO:0000256" key="1">
    <source>
        <dbReference type="SAM" id="MobiDB-lite"/>
    </source>
</evidence>
<dbReference type="OrthoDB" id="3365763at2759"/>
<name>A0A316VMN2_9BASI</name>
<feature type="compositionally biased region" description="Polar residues" evidence="1">
    <location>
        <begin position="259"/>
        <end position="286"/>
    </location>
</feature>
<accession>A0A316VMN2</accession>
<dbReference type="EMBL" id="KZ819602">
    <property type="protein sequence ID" value="PWN37361.1"/>
    <property type="molecule type" value="Genomic_DNA"/>
</dbReference>
<sequence length="329" mass="34384">MAAPTAIPHHETSSHHQGKSVTEESNVPLSRSPTGTSPRSMVSPIYTQAGRSAFSMPGPNSSSTSPTTTTWYSAGFASGNSQRVRSPTGPLNGTAANGSSQTGQGPVSSQVAPQRDQFPDARHPSHFRAASFGSASNASSLSSADLRDEPTTPKVENVTSMPLGRASSIPLGSSYERMKSRRDSWSFATAAGNRWSGLQSLRERTSTVGSAGVTMPTYNNDNSIPASAPPAQDTAGAGPMGGLLRKFSIGGGQPIKSPPTISTPATTGKTEATVAPVSSNSNTSPSRENDYFKTVPQTRGRQNSASSPNQRRRPSPMGERLLMGHFNAH</sequence>
<dbReference type="GeneID" id="37023383"/>